<dbReference type="STRING" id="623744.A0A553RM06"/>
<feature type="region of interest" description="Disordered" evidence="1">
    <location>
        <begin position="1"/>
        <end position="23"/>
    </location>
</feature>
<feature type="compositionally biased region" description="Low complexity" evidence="1">
    <location>
        <begin position="1"/>
        <end position="13"/>
    </location>
</feature>
<evidence type="ECO:0000313" key="3">
    <source>
        <dbReference type="Proteomes" id="UP000316079"/>
    </source>
</evidence>
<keyword evidence="3" id="KW-1185">Reference proteome</keyword>
<evidence type="ECO:0000313" key="2">
    <source>
        <dbReference type="EMBL" id="TRZ03217.1"/>
    </source>
</evidence>
<dbReference type="EMBL" id="SRMA01012716">
    <property type="protein sequence ID" value="TRZ03217.1"/>
    <property type="molecule type" value="Genomic_DNA"/>
</dbReference>
<dbReference type="PANTHER" id="PTHR22741">
    <property type="entry name" value="P140CAP/SNIP-RELATED"/>
    <property type="match status" value="1"/>
</dbReference>
<reference evidence="2 3" key="1">
    <citation type="journal article" date="2019" name="Sci. Data">
        <title>Hybrid genome assembly and annotation of Danionella translucida.</title>
        <authorList>
            <person name="Kadobianskyi M."/>
            <person name="Schulze L."/>
            <person name="Schuelke M."/>
            <person name="Judkewitz B."/>
        </authorList>
    </citation>
    <scope>NUCLEOTIDE SEQUENCE [LARGE SCALE GENOMIC DNA]</scope>
    <source>
        <strain evidence="2 3">Bolton</strain>
    </source>
</reference>
<proteinExistence type="predicted"/>
<dbReference type="PANTHER" id="PTHR22741:SF11">
    <property type="entry name" value="SICKLE TAIL PROTEIN HOMOLOG"/>
    <property type="match status" value="1"/>
</dbReference>
<dbReference type="InterPro" id="IPR051825">
    <property type="entry name" value="SRCIN1"/>
</dbReference>
<dbReference type="AlphaFoldDB" id="A0A553RM06"/>
<evidence type="ECO:0000256" key="1">
    <source>
        <dbReference type="SAM" id="MobiDB-lite"/>
    </source>
</evidence>
<dbReference type="OrthoDB" id="6022652at2759"/>
<comment type="caution">
    <text evidence="2">The sequence shown here is derived from an EMBL/GenBank/DDBJ whole genome shotgun (WGS) entry which is preliminary data.</text>
</comment>
<gene>
    <name evidence="2" type="ORF">DNTS_023805</name>
</gene>
<accession>A0A553RM06</accession>
<sequence>TRGSQQSVLASSPSPSPVPVSVDPLEHGSLVSLDALEVMSECDMPMAFTRGSRSRASLPVVRSTNQTKDRSL</sequence>
<protein>
    <submittedName>
        <fullName evidence="2">Uncharacterized protein</fullName>
    </submittedName>
</protein>
<feature type="non-terminal residue" evidence="2">
    <location>
        <position position="1"/>
    </location>
</feature>
<name>A0A553RM06_9TELE</name>
<dbReference type="GO" id="GO:0005737">
    <property type="term" value="C:cytoplasm"/>
    <property type="evidence" value="ECO:0007669"/>
    <property type="project" value="TreeGrafter"/>
</dbReference>
<feature type="region of interest" description="Disordered" evidence="1">
    <location>
        <begin position="49"/>
        <end position="72"/>
    </location>
</feature>
<feature type="non-terminal residue" evidence="2">
    <location>
        <position position="72"/>
    </location>
</feature>
<dbReference type="Proteomes" id="UP000316079">
    <property type="component" value="Unassembled WGS sequence"/>
</dbReference>
<organism evidence="2 3">
    <name type="scientific">Danionella cerebrum</name>
    <dbReference type="NCBI Taxonomy" id="2873325"/>
    <lineage>
        <taxon>Eukaryota</taxon>
        <taxon>Metazoa</taxon>
        <taxon>Chordata</taxon>
        <taxon>Craniata</taxon>
        <taxon>Vertebrata</taxon>
        <taxon>Euteleostomi</taxon>
        <taxon>Actinopterygii</taxon>
        <taxon>Neopterygii</taxon>
        <taxon>Teleostei</taxon>
        <taxon>Ostariophysi</taxon>
        <taxon>Cypriniformes</taxon>
        <taxon>Danionidae</taxon>
        <taxon>Danioninae</taxon>
        <taxon>Danionella</taxon>
    </lineage>
</organism>